<dbReference type="Gene3D" id="1.20.920.20">
    <property type="match status" value="2"/>
</dbReference>
<name>A0A3Q3VWH7_MOLML</name>
<dbReference type="InterPro" id="IPR035706">
    <property type="entry name" value="AAA_9"/>
</dbReference>
<dbReference type="STRING" id="94237.ENSMMOP00000000494"/>
<dbReference type="InterPro" id="IPR027417">
    <property type="entry name" value="P-loop_NTPase"/>
</dbReference>
<feature type="domain" description="Dynein heavy chain coiled coil stalk" evidence="2">
    <location>
        <begin position="183"/>
        <end position="341"/>
    </location>
</feature>
<dbReference type="Ensembl" id="ENSMMOT00000000501.1">
    <property type="protein sequence ID" value="ENSMMOP00000000494.1"/>
    <property type="gene ID" value="ENSMMOG00000000416.1"/>
</dbReference>
<evidence type="ECO:0008006" key="6">
    <source>
        <dbReference type="Google" id="ProtNLM"/>
    </source>
</evidence>
<dbReference type="Pfam" id="PF12781">
    <property type="entry name" value="AAA_9"/>
    <property type="match status" value="1"/>
</dbReference>
<proteinExistence type="predicted"/>
<dbReference type="GO" id="GO:0051959">
    <property type="term" value="F:dynein light intermediate chain binding"/>
    <property type="evidence" value="ECO:0007669"/>
    <property type="project" value="InterPro"/>
</dbReference>
<dbReference type="PANTHER" id="PTHR22878:SF73">
    <property type="entry name" value="DYNEIN AXONEMAL HEAVY CHAIN 1"/>
    <property type="match status" value="1"/>
</dbReference>
<sequence>LRDLSKYLAELSRHNYVTPKSYLELLKIFSDLIGCKKQELCGARQRMKTGLDKLLSTAEDVSKMQEELETMRPLLEEAAKETEVTMETIKRDTVVAEATRKSVQDEEAKALEKADFAGAIAADAQRDLDEALPALDAALTSLKSLNKNDVTEVSKTAFRYCCIFTLYAKYSFLKFFFTIGARHDNIPDNVITAVQPYMENEEFQPASIAKVSKACTSICQWVRAMYSYHFVSKGVEPKRRALQEAQEDLAATQRILDDAKKQLEAVENGIASLQAKYQDCVAKKDELDQKFQLCEARLIRADKLIGGLADEKVRWKETVEHLDYMVNNVAGDVLLSAAYITLKSCSTPLLSTAQLYFTILSVPHTDEPNFFCVLLHFTLSTVINHTLLSLCYSLRWALFIDPQGQANTWIKNMAMKLSDRDFLRSLENAIRFGKPCLLENVGEELDPALEPVLLQQVNTCASL</sequence>
<evidence type="ECO:0000256" key="1">
    <source>
        <dbReference type="SAM" id="Coils"/>
    </source>
</evidence>
<keyword evidence="1" id="KW-0175">Coiled coil</keyword>
<evidence type="ECO:0000313" key="4">
    <source>
        <dbReference type="Ensembl" id="ENSMMOP00000000494.1"/>
    </source>
</evidence>
<dbReference type="InterPro" id="IPR024743">
    <property type="entry name" value="Dynein_HC_stalk"/>
</dbReference>
<evidence type="ECO:0000259" key="2">
    <source>
        <dbReference type="Pfam" id="PF12777"/>
    </source>
</evidence>
<dbReference type="OMA" id="CARENYR"/>
<dbReference type="SUPFAM" id="SSF57997">
    <property type="entry name" value="Tropomyosin"/>
    <property type="match status" value="1"/>
</dbReference>
<reference evidence="4" key="2">
    <citation type="submission" date="2025-09" db="UniProtKB">
        <authorList>
            <consortium name="Ensembl"/>
        </authorList>
    </citation>
    <scope>IDENTIFICATION</scope>
</reference>
<dbReference type="PANTHER" id="PTHR22878">
    <property type="entry name" value="DYNEIN HEAVY CHAIN 6, AXONEMAL-LIKE-RELATED"/>
    <property type="match status" value="1"/>
</dbReference>
<dbReference type="InterPro" id="IPR026983">
    <property type="entry name" value="DHC"/>
</dbReference>
<dbReference type="GO" id="GO:0045505">
    <property type="term" value="F:dynein intermediate chain binding"/>
    <property type="evidence" value="ECO:0007669"/>
    <property type="project" value="InterPro"/>
</dbReference>
<organism evidence="4 5">
    <name type="scientific">Mola mola</name>
    <name type="common">Ocean sunfish</name>
    <name type="synonym">Tetraodon mola</name>
    <dbReference type="NCBI Taxonomy" id="94237"/>
    <lineage>
        <taxon>Eukaryota</taxon>
        <taxon>Metazoa</taxon>
        <taxon>Chordata</taxon>
        <taxon>Craniata</taxon>
        <taxon>Vertebrata</taxon>
        <taxon>Euteleostomi</taxon>
        <taxon>Actinopterygii</taxon>
        <taxon>Neopterygii</taxon>
        <taxon>Teleostei</taxon>
        <taxon>Neoteleostei</taxon>
        <taxon>Acanthomorphata</taxon>
        <taxon>Eupercaria</taxon>
        <taxon>Tetraodontiformes</taxon>
        <taxon>Molidae</taxon>
        <taxon>Mola</taxon>
    </lineage>
</organism>
<dbReference type="Proteomes" id="UP000261620">
    <property type="component" value="Unplaced"/>
</dbReference>
<feature type="domain" description="Dynein heavy chain ATP-binding dynein motor region" evidence="3">
    <location>
        <begin position="393"/>
        <end position="458"/>
    </location>
</feature>
<accession>A0A3Q3VWH7</accession>
<dbReference type="GO" id="GO:0007018">
    <property type="term" value="P:microtubule-based movement"/>
    <property type="evidence" value="ECO:0007669"/>
    <property type="project" value="InterPro"/>
</dbReference>
<evidence type="ECO:0000259" key="3">
    <source>
        <dbReference type="Pfam" id="PF12781"/>
    </source>
</evidence>
<dbReference type="Gene3D" id="3.40.50.300">
    <property type="entry name" value="P-loop containing nucleotide triphosphate hydrolases"/>
    <property type="match status" value="1"/>
</dbReference>
<dbReference type="AlphaFoldDB" id="A0A3Q3VWH7"/>
<keyword evidence="5" id="KW-1185">Reference proteome</keyword>
<dbReference type="GO" id="GO:0030286">
    <property type="term" value="C:dynein complex"/>
    <property type="evidence" value="ECO:0007669"/>
    <property type="project" value="InterPro"/>
</dbReference>
<reference evidence="4" key="1">
    <citation type="submission" date="2025-08" db="UniProtKB">
        <authorList>
            <consortium name="Ensembl"/>
        </authorList>
    </citation>
    <scope>IDENTIFICATION</scope>
</reference>
<protein>
    <recommendedName>
        <fullName evidence="6">Dynein heavy chain coiled coil stalk domain-containing protein</fullName>
    </recommendedName>
</protein>
<dbReference type="Pfam" id="PF12777">
    <property type="entry name" value="MT"/>
    <property type="match status" value="1"/>
</dbReference>
<evidence type="ECO:0000313" key="5">
    <source>
        <dbReference type="Proteomes" id="UP000261620"/>
    </source>
</evidence>
<feature type="coiled-coil region" evidence="1">
    <location>
        <begin position="242"/>
        <end position="290"/>
    </location>
</feature>